<evidence type="ECO:0000259" key="6">
    <source>
        <dbReference type="PROSITE" id="PS50106"/>
    </source>
</evidence>
<dbReference type="PANTHER" id="PTHR32060">
    <property type="entry name" value="TAIL-SPECIFIC PROTEASE"/>
    <property type="match status" value="1"/>
</dbReference>
<name>A0AB72UEE3_9PROT</name>
<sequence>MAVLRKGILPILLAVVISFAGTRLVACAGPVWPSDDEQQFLDAYRDYVDESATSDQYDRADKLFVEAVQVLSDTYVENIDRPAFVERAIASLPNLETDDHTPDGIVGAVLDESLHDLDPHSAYMTDDMFRRLQESTEGSFAGVGIVISQDEDKLIRIVSPIDDTPAARAGLQPNDRITHIDGHEMKGEPIAEAVRLMRGRIGDPVTLSIQRKQENFDVTVKRARIEVPSVTASIIDNDLAYIRVSRFDASTLDQTREYLEMLENRIGSPRGVIVDLRRNPGGLLDSAADIADQFLSKGLIVATEGRGERKLRSYEADSSDYFHGAPMAILLDRGSASGAELMAAALRENGRGVIIGEQSFGKGSMQRIMPLTSGGGLKITTGYYTTPENHIVQGNGVVPDIEVKLPDAEEFEREVDLEHALPPRRRDPRKVLASMDAASCERDIEVTRIGKSATNDNPLDAEGDGEAKAKELQRDTVLECAVGYFSDGKLAVYRDQVEPLLRAGL</sequence>
<dbReference type="InterPro" id="IPR041489">
    <property type="entry name" value="PDZ_6"/>
</dbReference>
<dbReference type="SUPFAM" id="SSF50156">
    <property type="entry name" value="PDZ domain-like"/>
    <property type="match status" value="1"/>
</dbReference>
<dbReference type="InterPro" id="IPR029045">
    <property type="entry name" value="ClpP/crotonase-like_dom_sf"/>
</dbReference>
<dbReference type="InterPro" id="IPR036034">
    <property type="entry name" value="PDZ_sf"/>
</dbReference>
<dbReference type="GeneID" id="31928123"/>
<evidence type="ECO:0000256" key="3">
    <source>
        <dbReference type="ARBA" id="ARBA00022801"/>
    </source>
</evidence>
<dbReference type="InterPro" id="IPR001478">
    <property type="entry name" value="PDZ"/>
</dbReference>
<dbReference type="SUPFAM" id="SSF52096">
    <property type="entry name" value="ClpP/crotonase"/>
    <property type="match status" value="1"/>
</dbReference>
<dbReference type="PANTHER" id="PTHR32060:SF30">
    <property type="entry name" value="CARBOXY-TERMINAL PROCESSING PROTEASE CTPA"/>
    <property type="match status" value="1"/>
</dbReference>
<evidence type="ECO:0000256" key="5">
    <source>
        <dbReference type="RuleBase" id="RU004404"/>
    </source>
</evidence>
<dbReference type="InterPro" id="IPR004447">
    <property type="entry name" value="Peptidase_S41A"/>
</dbReference>
<dbReference type="FunFam" id="2.30.42.10:FF:000063">
    <property type="entry name" value="Peptidase, S41 family"/>
    <property type="match status" value="1"/>
</dbReference>
<dbReference type="Pfam" id="PF17820">
    <property type="entry name" value="PDZ_6"/>
    <property type="match status" value="1"/>
</dbReference>
<evidence type="ECO:0000256" key="2">
    <source>
        <dbReference type="ARBA" id="ARBA00022670"/>
    </source>
</evidence>
<keyword evidence="4 5" id="KW-0720">Serine protease</keyword>
<keyword evidence="2 5" id="KW-0645">Protease</keyword>
<dbReference type="CDD" id="cd06782">
    <property type="entry name" value="cpPDZ_CPP-like"/>
    <property type="match status" value="1"/>
</dbReference>
<proteinExistence type="inferred from homology"/>
<dbReference type="GO" id="GO:0008236">
    <property type="term" value="F:serine-type peptidase activity"/>
    <property type="evidence" value="ECO:0007669"/>
    <property type="project" value="UniProtKB-KW"/>
</dbReference>
<dbReference type="KEGG" id="txi:TH3_12230"/>
<dbReference type="Gene3D" id="2.30.42.10">
    <property type="match status" value="1"/>
</dbReference>
<dbReference type="InterPro" id="IPR005151">
    <property type="entry name" value="Tail-specific_protease"/>
</dbReference>
<dbReference type="SMART" id="SM00228">
    <property type="entry name" value="PDZ"/>
    <property type="match status" value="1"/>
</dbReference>
<evidence type="ECO:0000256" key="1">
    <source>
        <dbReference type="ARBA" id="ARBA00009179"/>
    </source>
</evidence>
<dbReference type="GO" id="GO:0004175">
    <property type="term" value="F:endopeptidase activity"/>
    <property type="evidence" value="ECO:0007669"/>
    <property type="project" value="TreeGrafter"/>
</dbReference>
<organism evidence="7 8">
    <name type="scientific">Thalassospira xiamenensis M-5 = DSM 17429</name>
    <dbReference type="NCBI Taxonomy" id="1123366"/>
    <lineage>
        <taxon>Bacteria</taxon>
        <taxon>Pseudomonadati</taxon>
        <taxon>Pseudomonadota</taxon>
        <taxon>Alphaproteobacteria</taxon>
        <taxon>Rhodospirillales</taxon>
        <taxon>Thalassospiraceae</taxon>
        <taxon>Thalassospira</taxon>
    </lineage>
</organism>
<dbReference type="RefSeq" id="WP_007090338.1">
    <property type="nucleotide sequence ID" value="NZ_CP004388.1"/>
</dbReference>
<dbReference type="EMBL" id="CP004388">
    <property type="protein sequence ID" value="AJD52562.1"/>
    <property type="molecule type" value="Genomic_DNA"/>
</dbReference>
<evidence type="ECO:0000313" key="8">
    <source>
        <dbReference type="Proteomes" id="UP000007127"/>
    </source>
</evidence>
<dbReference type="Gene3D" id="3.90.226.10">
    <property type="entry name" value="2-enoyl-CoA Hydratase, Chain A, domain 1"/>
    <property type="match status" value="1"/>
</dbReference>
<evidence type="ECO:0000256" key="4">
    <source>
        <dbReference type="ARBA" id="ARBA00022825"/>
    </source>
</evidence>
<dbReference type="SMART" id="SM00245">
    <property type="entry name" value="TSPc"/>
    <property type="match status" value="1"/>
</dbReference>
<dbReference type="GO" id="GO:0007165">
    <property type="term" value="P:signal transduction"/>
    <property type="evidence" value="ECO:0007669"/>
    <property type="project" value="TreeGrafter"/>
</dbReference>
<dbReference type="GO" id="GO:0030288">
    <property type="term" value="C:outer membrane-bounded periplasmic space"/>
    <property type="evidence" value="ECO:0007669"/>
    <property type="project" value="TreeGrafter"/>
</dbReference>
<dbReference type="Proteomes" id="UP000007127">
    <property type="component" value="Chromosome"/>
</dbReference>
<dbReference type="PROSITE" id="PS50106">
    <property type="entry name" value="PDZ"/>
    <property type="match status" value="1"/>
</dbReference>
<accession>A0AB72UEE3</accession>
<protein>
    <submittedName>
        <fullName evidence="7">Carboxyl-terminal protease</fullName>
    </submittedName>
</protein>
<dbReference type="Gene3D" id="3.30.750.44">
    <property type="match status" value="1"/>
</dbReference>
<reference evidence="7 8" key="1">
    <citation type="journal article" date="2012" name="J. Bacteriol.">
        <title>Genome sequence of Thalassospira xiamenensis type strain M-5.</title>
        <authorList>
            <person name="Lai Q."/>
            <person name="Shao Z."/>
        </authorList>
    </citation>
    <scope>NUCLEOTIDE SEQUENCE [LARGE SCALE GENOMIC DNA]</scope>
    <source>
        <strain evidence="7 8">M-5</strain>
    </source>
</reference>
<dbReference type="CDD" id="cd07560">
    <property type="entry name" value="Peptidase_S41_CPP"/>
    <property type="match status" value="1"/>
</dbReference>
<dbReference type="GO" id="GO:0006508">
    <property type="term" value="P:proteolysis"/>
    <property type="evidence" value="ECO:0007669"/>
    <property type="project" value="UniProtKB-KW"/>
</dbReference>
<dbReference type="Pfam" id="PF03572">
    <property type="entry name" value="Peptidase_S41"/>
    <property type="match status" value="1"/>
</dbReference>
<gene>
    <name evidence="7" type="ORF">TH3_12230</name>
</gene>
<dbReference type="NCBIfam" id="TIGR00225">
    <property type="entry name" value="prc"/>
    <property type="match status" value="1"/>
</dbReference>
<evidence type="ECO:0000313" key="7">
    <source>
        <dbReference type="EMBL" id="AJD52562.1"/>
    </source>
</evidence>
<feature type="domain" description="PDZ" evidence="6">
    <location>
        <begin position="129"/>
        <end position="198"/>
    </location>
</feature>
<comment type="similarity">
    <text evidence="1 5">Belongs to the peptidase S41A family.</text>
</comment>
<keyword evidence="3 5" id="KW-0378">Hydrolase</keyword>
<dbReference type="AlphaFoldDB" id="A0AB72UEE3"/>